<dbReference type="AlphaFoldDB" id="A0A1H9AKZ1"/>
<dbReference type="InterPro" id="IPR000374">
    <property type="entry name" value="PC_trans"/>
</dbReference>
<keyword evidence="10 18" id="KW-0808">Transferase</keyword>
<evidence type="ECO:0000256" key="16">
    <source>
        <dbReference type="ARBA" id="ARBA00023209"/>
    </source>
</evidence>
<evidence type="ECO:0000256" key="10">
    <source>
        <dbReference type="ARBA" id="ARBA00022679"/>
    </source>
</evidence>
<evidence type="ECO:0000256" key="1">
    <source>
        <dbReference type="ARBA" id="ARBA00001698"/>
    </source>
</evidence>
<dbReference type="Proteomes" id="UP000199233">
    <property type="component" value="Unassembled WGS sequence"/>
</dbReference>
<keyword evidence="9" id="KW-0444">Lipid biosynthesis</keyword>
<feature type="transmembrane region" description="Helical" evidence="19">
    <location>
        <begin position="56"/>
        <end position="72"/>
    </location>
</feature>
<evidence type="ECO:0000256" key="11">
    <source>
        <dbReference type="ARBA" id="ARBA00022692"/>
    </source>
</evidence>
<gene>
    <name evidence="20" type="ORF">SAMN04488038_101434</name>
</gene>
<evidence type="ECO:0000313" key="20">
    <source>
        <dbReference type="EMBL" id="SEP77043.1"/>
    </source>
</evidence>
<evidence type="ECO:0000256" key="4">
    <source>
        <dbReference type="ARBA" id="ARBA00005189"/>
    </source>
</evidence>
<evidence type="ECO:0000256" key="12">
    <source>
        <dbReference type="ARBA" id="ARBA00022695"/>
    </source>
</evidence>
<feature type="transmembrane region" description="Helical" evidence="19">
    <location>
        <begin position="178"/>
        <end position="198"/>
    </location>
</feature>
<organism evidence="20 21">
    <name type="scientific">Solimonas aquatica</name>
    <dbReference type="NCBI Taxonomy" id="489703"/>
    <lineage>
        <taxon>Bacteria</taxon>
        <taxon>Pseudomonadati</taxon>
        <taxon>Pseudomonadota</taxon>
        <taxon>Gammaproteobacteria</taxon>
        <taxon>Nevskiales</taxon>
        <taxon>Nevskiaceae</taxon>
        <taxon>Solimonas</taxon>
    </lineage>
</organism>
<dbReference type="GO" id="GO:0005886">
    <property type="term" value="C:plasma membrane"/>
    <property type="evidence" value="ECO:0007669"/>
    <property type="project" value="UniProtKB-SubCell"/>
</dbReference>
<keyword evidence="8" id="KW-1003">Cell membrane</keyword>
<dbReference type="PANTHER" id="PTHR46382:SF1">
    <property type="entry name" value="PHOSPHATIDATE CYTIDYLYLTRANSFERASE"/>
    <property type="match status" value="1"/>
</dbReference>
<comment type="catalytic activity">
    <reaction evidence="1 18">
        <text>a 1,2-diacyl-sn-glycero-3-phosphate + CTP + H(+) = a CDP-1,2-diacyl-sn-glycerol + diphosphate</text>
        <dbReference type="Rhea" id="RHEA:16229"/>
        <dbReference type="ChEBI" id="CHEBI:15378"/>
        <dbReference type="ChEBI" id="CHEBI:33019"/>
        <dbReference type="ChEBI" id="CHEBI:37563"/>
        <dbReference type="ChEBI" id="CHEBI:58332"/>
        <dbReference type="ChEBI" id="CHEBI:58608"/>
        <dbReference type="EC" id="2.7.7.41"/>
    </reaction>
</comment>
<keyword evidence="14" id="KW-0443">Lipid metabolism</keyword>
<dbReference type="RefSeq" id="WP_093281320.1">
    <property type="nucleotide sequence ID" value="NZ_FOFS01000001.1"/>
</dbReference>
<evidence type="ECO:0000256" key="5">
    <source>
        <dbReference type="ARBA" id="ARBA00010185"/>
    </source>
</evidence>
<keyword evidence="12 18" id="KW-0548">Nucleotidyltransferase</keyword>
<evidence type="ECO:0000256" key="2">
    <source>
        <dbReference type="ARBA" id="ARBA00004651"/>
    </source>
</evidence>
<evidence type="ECO:0000256" key="17">
    <source>
        <dbReference type="ARBA" id="ARBA00023264"/>
    </source>
</evidence>
<comment type="pathway">
    <text evidence="3 18">Phospholipid metabolism; CDP-diacylglycerol biosynthesis; CDP-diacylglycerol from sn-glycerol 3-phosphate: step 3/3.</text>
</comment>
<dbReference type="STRING" id="489703.SAMN04488038_101434"/>
<evidence type="ECO:0000256" key="19">
    <source>
        <dbReference type="SAM" id="Phobius"/>
    </source>
</evidence>
<feature type="transmembrane region" description="Helical" evidence="19">
    <location>
        <begin position="204"/>
        <end position="223"/>
    </location>
</feature>
<evidence type="ECO:0000256" key="18">
    <source>
        <dbReference type="RuleBase" id="RU003938"/>
    </source>
</evidence>
<sequence>MLKQRVITALVLLPILLALVFYAPTAQLYAALGLAGLAMAWEWTGLLRWQSAAARWAYVLLAALLLAAAWHSPLKDRALDWLLLPVVGAWLLMPLRFRGFPQRAPLPGALAALAGQVMIVSTLLSIAALHALPQGSLKLLFVLFLVFAADTGAYFAGRALGRHKLAPSISPGKTVEGALGGLALCALWAATAGAHVFGLHGARILVLVALSLLVAVLSIVGDLTESMLKRAAGLKDSGKILPGHGGVLDRVDSIVAALPTMVLGLHLLQLQ</sequence>
<dbReference type="EC" id="2.7.7.41" evidence="6 18"/>
<keyword evidence="15 19" id="KW-0472">Membrane</keyword>
<keyword evidence="17" id="KW-1208">Phospholipid metabolism</keyword>
<keyword evidence="11 18" id="KW-0812">Transmembrane</keyword>
<evidence type="ECO:0000256" key="8">
    <source>
        <dbReference type="ARBA" id="ARBA00022475"/>
    </source>
</evidence>
<evidence type="ECO:0000256" key="14">
    <source>
        <dbReference type="ARBA" id="ARBA00023098"/>
    </source>
</evidence>
<evidence type="ECO:0000256" key="9">
    <source>
        <dbReference type="ARBA" id="ARBA00022516"/>
    </source>
</evidence>
<comment type="pathway">
    <text evidence="4">Lipid metabolism.</text>
</comment>
<comment type="similarity">
    <text evidence="5 18">Belongs to the CDS family.</text>
</comment>
<evidence type="ECO:0000256" key="13">
    <source>
        <dbReference type="ARBA" id="ARBA00022989"/>
    </source>
</evidence>
<name>A0A1H9AKZ1_9GAMM</name>
<evidence type="ECO:0000256" key="15">
    <source>
        <dbReference type="ARBA" id="ARBA00023136"/>
    </source>
</evidence>
<evidence type="ECO:0000256" key="6">
    <source>
        <dbReference type="ARBA" id="ARBA00012487"/>
    </source>
</evidence>
<evidence type="ECO:0000313" key="21">
    <source>
        <dbReference type="Proteomes" id="UP000199233"/>
    </source>
</evidence>
<dbReference type="GO" id="GO:0004605">
    <property type="term" value="F:phosphatidate cytidylyltransferase activity"/>
    <property type="evidence" value="ECO:0007669"/>
    <property type="project" value="UniProtKB-EC"/>
</dbReference>
<dbReference type="OrthoDB" id="9799199at2"/>
<feature type="transmembrane region" description="Helical" evidence="19">
    <location>
        <begin position="78"/>
        <end position="97"/>
    </location>
</feature>
<dbReference type="EMBL" id="FOFS01000001">
    <property type="protein sequence ID" value="SEP77043.1"/>
    <property type="molecule type" value="Genomic_DNA"/>
</dbReference>
<evidence type="ECO:0000256" key="7">
    <source>
        <dbReference type="ARBA" id="ARBA00019373"/>
    </source>
</evidence>
<protein>
    <recommendedName>
        <fullName evidence="7 18">Phosphatidate cytidylyltransferase</fullName>
        <ecNumber evidence="6 18">2.7.7.41</ecNumber>
    </recommendedName>
</protein>
<proteinExistence type="inferred from homology"/>
<feature type="transmembrane region" description="Helical" evidence="19">
    <location>
        <begin position="139"/>
        <end position="157"/>
    </location>
</feature>
<dbReference type="GO" id="GO:0016024">
    <property type="term" value="P:CDP-diacylglycerol biosynthetic process"/>
    <property type="evidence" value="ECO:0007669"/>
    <property type="project" value="UniProtKB-UniPathway"/>
</dbReference>
<reference evidence="20 21" key="1">
    <citation type="submission" date="2016-10" db="EMBL/GenBank/DDBJ databases">
        <authorList>
            <person name="de Groot N.N."/>
        </authorList>
    </citation>
    <scope>NUCLEOTIDE SEQUENCE [LARGE SCALE GENOMIC DNA]</scope>
    <source>
        <strain evidence="20 21">DSM 25927</strain>
    </source>
</reference>
<evidence type="ECO:0000256" key="3">
    <source>
        <dbReference type="ARBA" id="ARBA00005119"/>
    </source>
</evidence>
<comment type="subcellular location">
    <subcellularLocation>
        <location evidence="2">Cell membrane</location>
        <topology evidence="2">Multi-pass membrane protein</topology>
    </subcellularLocation>
</comment>
<dbReference type="UniPathway" id="UPA00557">
    <property type="reaction ID" value="UER00614"/>
</dbReference>
<dbReference type="PROSITE" id="PS01315">
    <property type="entry name" value="CDS"/>
    <property type="match status" value="1"/>
</dbReference>
<dbReference type="PANTHER" id="PTHR46382">
    <property type="entry name" value="PHOSPHATIDATE CYTIDYLYLTRANSFERASE"/>
    <property type="match status" value="1"/>
</dbReference>
<dbReference type="Pfam" id="PF01148">
    <property type="entry name" value="CTP_transf_1"/>
    <property type="match status" value="1"/>
</dbReference>
<accession>A0A1H9AKZ1</accession>
<keyword evidence="13 19" id="KW-1133">Transmembrane helix</keyword>
<keyword evidence="16" id="KW-0594">Phospholipid biosynthesis</keyword>
<keyword evidence="21" id="KW-1185">Reference proteome</keyword>
<feature type="transmembrane region" description="Helical" evidence="19">
    <location>
        <begin position="109"/>
        <end position="133"/>
    </location>
</feature>